<dbReference type="PANTHER" id="PTHR13146:SF0">
    <property type="entry name" value="SOLUTE CARRIER FAMILY 35 MEMBER F6"/>
    <property type="match status" value="1"/>
</dbReference>
<dbReference type="Proteomes" id="UP001164743">
    <property type="component" value="Chromosome 3A"/>
</dbReference>
<feature type="region of interest" description="Disordered" evidence="7">
    <location>
        <begin position="469"/>
        <end position="500"/>
    </location>
</feature>
<dbReference type="InterPro" id="IPR037185">
    <property type="entry name" value="EmrE-like"/>
</dbReference>
<evidence type="ECO:0000256" key="6">
    <source>
        <dbReference type="ARBA" id="ARBA00023136"/>
    </source>
</evidence>
<dbReference type="RefSeq" id="XP_053018534.1">
    <property type="nucleotide sequence ID" value="XM_053167304.1"/>
</dbReference>
<evidence type="ECO:0000256" key="5">
    <source>
        <dbReference type="ARBA" id="ARBA00022989"/>
    </source>
</evidence>
<evidence type="ECO:0000256" key="1">
    <source>
        <dbReference type="ARBA" id="ARBA00004141"/>
    </source>
</evidence>
<feature type="compositionally biased region" description="Pro residues" evidence="7">
    <location>
        <begin position="101"/>
        <end position="110"/>
    </location>
</feature>
<comment type="subcellular location">
    <subcellularLocation>
        <location evidence="1">Membrane</location>
        <topology evidence="1">Multi-pass membrane protein</topology>
    </subcellularLocation>
</comment>
<protein>
    <recommendedName>
        <fullName evidence="11">EamA domain-containing protein</fullName>
    </recommendedName>
</protein>
<evidence type="ECO:0000313" key="9">
    <source>
        <dbReference type="EMBL" id="WAQ82979.1"/>
    </source>
</evidence>
<sequence>MPNITFQHKERLILTANPTSHEKATRDAKTLFCLEQEAEIMFYIEIAQVGRAELAPSSWRSLRCGSLISVVAKKRQVAEIHQVSKIHPVVQRPFQTQVEPPQEPLEPPQEPLERPQVEPLQVKPPQSLSADQPHSSRLPPSRSAETRRSEIINKVALTRGPKPGPKIDCLRCLQKSLELCECLKNISMEMPVLVKSLQPSEPLSVSVTRKISRPVVGRFHSENSPKPGGLSRHEGTADPWDCPRFCDFETEMREKKKLITIDEVAPNFTVVNESPTTTIVVQLEQMCRLKSHRQLPTAIRLGTEQRFQVVFGKVSSWTSEPPERIGLSLILSDRIPDLSGGLGYEAGPSVIAIAISPAAPTAGHSLSLPSYTTSRTKLANNPSLAMSNPASAAILVAGMLITGCSNSLWSKFQDQQCVENCTNPDPTTHRNFEQPVWQTLNMFVGEACCMIAYYLIQWMSRPARGSKELGYTPIPRDSMDGRLQEEEEQESTLGDTLTPDQPVSVSDSLLQPAHLKSRVCPAPAPLALHGPSPAPLTSSLEPELLVNQHEPSVLQLVGLQKLVFWLPALFDICGTTLMNAGLLFVPVSVFQMIRGALPIWVGLFSIIFLNRHLSREKWISLTIITSGVALVGYAGSLQPQPLPPSQETENVLRSIYVTDSSQPGAKVVLGLFLIFFAQLFTASQFVIEEKIMSKYEVPPLEAVGLEGVFGLITAMVGIPFLHIFIGSRPEGRGGYFDARTGLEEVLNNQSIMWSSVAIAISIALFNFCGLAVTKSISATARSVIDTCRSVGIWAFSLAIGWESFSFLQLVGFIILVIGTFFFNQILIYPAWFKRLIGSATSEPLRID</sequence>
<feature type="region of interest" description="Disordered" evidence="7">
    <location>
        <begin position="91"/>
        <end position="154"/>
    </location>
</feature>
<name>A0ABY7CCR2_9BASI</name>
<evidence type="ECO:0000256" key="3">
    <source>
        <dbReference type="ARBA" id="ARBA00022597"/>
    </source>
</evidence>
<reference evidence="9" key="1">
    <citation type="submission" date="2022-10" db="EMBL/GenBank/DDBJ databases">
        <title>Puccinia triticina Genome sequencing and assembly.</title>
        <authorList>
            <person name="Li C."/>
        </authorList>
    </citation>
    <scope>NUCLEOTIDE SEQUENCE</scope>
    <source>
        <strain evidence="9">Pt15</strain>
    </source>
</reference>
<evidence type="ECO:0000256" key="2">
    <source>
        <dbReference type="ARBA" id="ARBA00022448"/>
    </source>
</evidence>
<evidence type="ECO:0000256" key="7">
    <source>
        <dbReference type="SAM" id="MobiDB-lite"/>
    </source>
</evidence>
<evidence type="ECO:0008006" key="11">
    <source>
        <dbReference type="Google" id="ProtNLM"/>
    </source>
</evidence>
<dbReference type="SUPFAM" id="SSF103481">
    <property type="entry name" value="Multidrug resistance efflux transporter EmrE"/>
    <property type="match status" value="1"/>
</dbReference>
<feature type="transmembrane region" description="Helical" evidence="8">
    <location>
        <begin position="667"/>
        <end position="687"/>
    </location>
</feature>
<dbReference type="Pfam" id="PF08449">
    <property type="entry name" value="UAA"/>
    <property type="match status" value="1"/>
</dbReference>
<feature type="compositionally biased region" description="Polar residues" evidence="7">
    <location>
        <begin position="124"/>
        <end position="135"/>
    </location>
</feature>
<dbReference type="EMBL" id="CP110423">
    <property type="protein sequence ID" value="WAQ82979.1"/>
    <property type="molecule type" value="Genomic_DNA"/>
</dbReference>
<keyword evidence="3" id="KW-0762">Sugar transport</keyword>
<feature type="transmembrane region" description="Helical" evidence="8">
    <location>
        <begin position="708"/>
        <end position="725"/>
    </location>
</feature>
<feature type="transmembrane region" description="Helical" evidence="8">
    <location>
        <begin position="751"/>
        <end position="771"/>
    </location>
</feature>
<keyword evidence="4 8" id="KW-0812">Transmembrane</keyword>
<evidence type="ECO:0000256" key="8">
    <source>
        <dbReference type="SAM" id="Phobius"/>
    </source>
</evidence>
<evidence type="ECO:0000256" key="4">
    <source>
        <dbReference type="ARBA" id="ARBA00022692"/>
    </source>
</evidence>
<keyword evidence="6 8" id="KW-0472">Membrane</keyword>
<feature type="transmembrane region" description="Helical" evidence="8">
    <location>
        <begin position="591"/>
        <end position="609"/>
    </location>
</feature>
<dbReference type="PANTHER" id="PTHR13146">
    <property type="match status" value="1"/>
</dbReference>
<keyword evidence="10" id="KW-1185">Reference proteome</keyword>
<feature type="transmembrane region" description="Helical" evidence="8">
    <location>
        <begin position="807"/>
        <end position="828"/>
    </location>
</feature>
<keyword evidence="2" id="KW-0813">Transport</keyword>
<feature type="compositionally biased region" description="Polar residues" evidence="7">
    <location>
        <begin position="491"/>
        <end position="500"/>
    </location>
</feature>
<accession>A0ABY7CCR2</accession>
<keyword evidence="5 8" id="KW-1133">Transmembrane helix</keyword>
<gene>
    <name evidence="9" type="ORF">PtA15_3A345</name>
</gene>
<dbReference type="InterPro" id="IPR013657">
    <property type="entry name" value="SCL35B1-4/HUT1"/>
</dbReference>
<dbReference type="GeneID" id="77808199"/>
<evidence type="ECO:0000313" key="10">
    <source>
        <dbReference type="Proteomes" id="UP001164743"/>
    </source>
</evidence>
<proteinExistence type="predicted"/>
<organism evidence="9 10">
    <name type="scientific">Puccinia triticina</name>
    <dbReference type="NCBI Taxonomy" id="208348"/>
    <lineage>
        <taxon>Eukaryota</taxon>
        <taxon>Fungi</taxon>
        <taxon>Dikarya</taxon>
        <taxon>Basidiomycota</taxon>
        <taxon>Pucciniomycotina</taxon>
        <taxon>Pucciniomycetes</taxon>
        <taxon>Pucciniales</taxon>
        <taxon>Pucciniaceae</taxon>
        <taxon>Puccinia</taxon>
    </lineage>
</organism>